<protein>
    <recommendedName>
        <fullName evidence="3">DUF1127 domain-containing protein</fullName>
    </recommendedName>
</protein>
<keyword evidence="2" id="KW-1185">Reference proteome</keyword>
<name>A0A521BET4_9RHOB</name>
<accession>A0A521BET4</accession>
<proteinExistence type="predicted"/>
<dbReference type="AlphaFoldDB" id="A0A521BET4"/>
<dbReference type="EMBL" id="FXTO01000003">
    <property type="protein sequence ID" value="SMO45615.1"/>
    <property type="molecule type" value="Genomic_DNA"/>
</dbReference>
<dbReference type="Proteomes" id="UP000316030">
    <property type="component" value="Unassembled WGS sequence"/>
</dbReference>
<dbReference type="RefSeq" id="WP_142492078.1">
    <property type="nucleotide sequence ID" value="NZ_FXTO01000003.1"/>
</dbReference>
<gene>
    <name evidence="1" type="ORF">SAMN06265173_10329</name>
</gene>
<dbReference type="OrthoDB" id="7867799at2"/>
<evidence type="ECO:0008006" key="3">
    <source>
        <dbReference type="Google" id="ProtNLM"/>
    </source>
</evidence>
<evidence type="ECO:0000313" key="1">
    <source>
        <dbReference type="EMBL" id="SMO45615.1"/>
    </source>
</evidence>
<reference evidence="1 2" key="1">
    <citation type="submission" date="2017-05" db="EMBL/GenBank/DDBJ databases">
        <authorList>
            <person name="Varghese N."/>
            <person name="Submissions S."/>
        </authorList>
    </citation>
    <scope>NUCLEOTIDE SEQUENCE [LARGE SCALE GENOMIC DNA]</scope>
    <source>
        <strain evidence="1 2">DSM 29506</strain>
    </source>
</reference>
<sequence>MAASATNIIFAKKGLRARVDAFFTSIGQGINAYTEYRSRADQVHALNAKSDEELAKMGLTRDDIPRYVFRDLFYV</sequence>
<organism evidence="1 2">
    <name type="scientific">Thalassovita litoralis</name>
    <dbReference type="NCBI Taxonomy" id="1010611"/>
    <lineage>
        <taxon>Bacteria</taxon>
        <taxon>Pseudomonadati</taxon>
        <taxon>Pseudomonadota</taxon>
        <taxon>Alphaproteobacteria</taxon>
        <taxon>Rhodobacterales</taxon>
        <taxon>Roseobacteraceae</taxon>
        <taxon>Thalassovita</taxon>
    </lineage>
</organism>
<evidence type="ECO:0000313" key="2">
    <source>
        <dbReference type="Proteomes" id="UP000316030"/>
    </source>
</evidence>